<protein>
    <submittedName>
        <fullName evidence="1">Uncharacterized protein</fullName>
    </submittedName>
</protein>
<gene>
    <name evidence="1" type="ORF">FH965_06265</name>
</gene>
<proteinExistence type="predicted"/>
<evidence type="ECO:0000313" key="1">
    <source>
        <dbReference type="EMBL" id="QDQ10208.1"/>
    </source>
</evidence>
<dbReference type="RefSeq" id="WP_144001951.1">
    <property type="nucleotide sequence ID" value="NZ_CP040916.1"/>
</dbReference>
<dbReference type="AlphaFoldDB" id="A0A516R3H7"/>
<name>A0A516R3H7_STRST</name>
<accession>A0A516R3H7</accession>
<dbReference type="EMBL" id="CP040916">
    <property type="protein sequence ID" value="QDQ10208.1"/>
    <property type="molecule type" value="Genomic_DNA"/>
</dbReference>
<evidence type="ECO:0000313" key="2">
    <source>
        <dbReference type="Proteomes" id="UP000316806"/>
    </source>
</evidence>
<sequence>MSSAEHIATIDLLRARDFPEAPGRSEAGHAGPGFHIAELATFETAGDDDGTTRDAMEEQYEAERDALTVLLTERWGEPHIIGLASAFARAATGSDDVPEPWASLSETVPDVHLWQAEGQWIALGVARWGGWRALQLLAVITKIDPP</sequence>
<dbReference type="Proteomes" id="UP000316806">
    <property type="component" value="Chromosome"/>
</dbReference>
<reference evidence="1 2" key="1">
    <citation type="journal article" date="2019" name="J. Ind. Microbiol. Biotechnol.">
        <title>The complete genomic sequence of Streptomyces spectabilis NRRL-2792 and identification of secondary metabolite biosynthetic gene clusters.</title>
        <authorList>
            <person name="Sinha A."/>
            <person name="Phillips-Salemka S."/>
            <person name="Niraula T.A."/>
            <person name="Short K.A."/>
            <person name="Niraula N.P."/>
        </authorList>
    </citation>
    <scope>NUCLEOTIDE SEQUENCE [LARGE SCALE GENOMIC DNA]</scope>
    <source>
        <strain evidence="1 2">NRRL 2792</strain>
    </source>
</reference>
<organism evidence="1 2">
    <name type="scientific">Streptomyces spectabilis</name>
    <dbReference type="NCBI Taxonomy" id="68270"/>
    <lineage>
        <taxon>Bacteria</taxon>
        <taxon>Bacillati</taxon>
        <taxon>Actinomycetota</taxon>
        <taxon>Actinomycetes</taxon>
        <taxon>Kitasatosporales</taxon>
        <taxon>Streptomycetaceae</taxon>
        <taxon>Streptomyces</taxon>
    </lineage>
</organism>